<gene>
    <name evidence="2" type="ORF">DX927_22545</name>
</gene>
<dbReference type="Proteomes" id="UP000324326">
    <property type="component" value="Unassembled WGS sequence"/>
</dbReference>
<dbReference type="RefSeq" id="WP_148959107.1">
    <property type="nucleotide sequence ID" value="NZ_JAYLVX010000004.1"/>
</dbReference>
<keyword evidence="1" id="KW-0472">Membrane</keyword>
<comment type="caution">
    <text evidence="2">The sequence shown here is derived from an EMBL/GenBank/DDBJ whole genome shotgun (WGS) entry which is preliminary data.</text>
</comment>
<evidence type="ECO:0000313" key="2">
    <source>
        <dbReference type="EMBL" id="KAA6447316.1"/>
    </source>
</evidence>
<reference evidence="2 3" key="1">
    <citation type="submission" date="2018-08" db="EMBL/GenBank/DDBJ databases">
        <title>Bacillus phenotypic plasticity.</title>
        <authorList>
            <person name="Hurtado E."/>
        </authorList>
    </citation>
    <scope>NUCLEOTIDE SEQUENCE [LARGE SCALE GENOMIC DNA]</scope>
    <source>
        <strain evidence="2 3">427</strain>
    </source>
</reference>
<evidence type="ECO:0000256" key="1">
    <source>
        <dbReference type="SAM" id="Phobius"/>
    </source>
</evidence>
<name>A0A5M8RKA2_9BACI</name>
<evidence type="ECO:0008006" key="4">
    <source>
        <dbReference type="Google" id="ProtNLM"/>
    </source>
</evidence>
<dbReference type="EMBL" id="QSND01000006">
    <property type="protein sequence ID" value="KAA6447316.1"/>
    <property type="molecule type" value="Genomic_DNA"/>
</dbReference>
<proteinExistence type="predicted"/>
<sequence length="124" mass="13877">MAYRKSCYIIGGLFVFIFVVQMVVGIAAGSLSLIELLMLGALAFLSFAAGYLYPQFKQKDERSQLIRQKGMEYSMIALSVYFLVLILGMQLGFITLAAVDVVRVLVSLQIMTIFSSWIILSKKF</sequence>
<dbReference type="STRING" id="1925020.BTA30_04640"/>
<organism evidence="2 3">
    <name type="scientific">Bacillus swezeyi</name>
    <dbReference type="NCBI Taxonomy" id="1925020"/>
    <lineage>
        <taxon>Bacteria</taxon>
        <taxon>Bacillati</taxon>
        <taxon>Bacillota</taxon>
        <taxon>Bacilli</taxon>
        <taxon>Bacillales</taxon>
        <taxon>Bacillaceae</taxon>
        <taxon>Bacillus</taxon>
    </lineage>
</organism>
<keyword evidence="1" id="KW-1133">Transmembrane helix</keyword>
<protein>
    <recommendedName>
        <fullName evidence="4">Permease</fullName>
    </recommendedName>
</protein>
<feature type="transmembrane region" description="Helical" evidence="1">
    <location>
        <begin position="7"/>
        <end position="27"/>
    </location>
</feature>
<evidence type="ECO:0000313" key="3">
    <source>
        <dbReference type="Proteomes" id="UP000324326"/>
    </source>
</evidence>
<dbReference type="AlphaFoldDB" id="A0A5M8RKA2"/>
<keyword evidence="1" id="KW-0812">Transmembrane</keyword>
<feature type="transmembrane region" description="Helical" evidence="1">
    <location>
        <begin position="101"/>
        <end position="120"/>
    </location>
</feature>
<feature type="transmembrane region" description="Helical" evidence="1">
    <location>
        <begin position="33"/>
        <end position="53"/>
    </location>
</feature>
<accession>A0A5M8RKA2</accession>
<feature type="transmembrane region" description="Helical" evidence="1">
    <location>
        <begin position="73"/>
        <end position="95"/>
    </location>
</feature>